<evidence type="ECO:0000256" key="1">
    <source>
        <dbReference type="SAM" id="SignalP"/>
    </source>
</evidence>
<accession>A0A9X3I8H2</accession>
<dbReference type="RefSeq" id="WP_010600056.1">
    <property type="nucleotide sequence ID" value="NZ_JAPJUH010000002.1"/>
</dbReference>
<sequence length="868" mass="90327">MKKLLSILLLFVTFGALAQTYDTLPTGSKPYGNFYLGPDGNLVFGNAGLKFRVIGTKKRVDSLLALKADLSQLALYQTKALLQQDLSPSSTGYPSVDAVIGGLNTKANSGDLAAYQAKSEKGQSNGYAGLDGSEKVPLTQINDALLGAVNYRGTYNAATNSPTLPAAANSNKGYYYIVSTAGTQFGLEFRVGDWIISNGSSYGKVASSSDVESINGKKGVVNINLNDVLTAGNVSEQAMSVGAIATGSASVTSAPTQPSHVVRLDDISTGKMIGANAASATNWGGYPADFSSALNPQPDFGIGFKNGKAYTIDRPAFRQWVGINDGSLISNSIVGNAASATVWNGQTYLNTLRETPFSFMVNNSGTWGYTGTSQVKAALATSLQDVTNVNNATTLPIRTNGYSASNDFGSNFHIGLATGLGNKGVNIGYSPSIEAGFIGVVENATTWRNLVLQPFAGNVGIGATNPTERLDVNGNIRSRAEISAYNNAQTTFAYINGGVGTEVPRIGAWKIGVGHADLAISADGGNVGVGTITPTEKLTIAGGKLALTAVDATIGGKIYGYVDGAVYPYAGGLKLQTRTFTGSTYEYLDRLTINAFGTMTLAGSAQIDNDLTIGYSGQTNSIGSREVGQVLNLRGSGSLNIQTYDTDWRTRLSVANNGDIALGSSLTSAIVNGTLKVGGKIEPLNTANTLYINQPNSAQKVIIQNAGISRLEVGQTGITLPHLIGTTESLAVVNADGSLSRSTSGSIANGVYNPTMSNVTNTTATPTINPFTYMRVGNTVTVYGFVSLTKSEPTQNTNVSFSLPIASNFTDAIDAMGYGVSASTISSGATVSVSANPTLDIVNVNIGAVPSSAYNSNGYNFSFQYRIK</sequence>
<gene>
    <name evidence="2" type="ORF">OQZ29_08710</name>
</gene>
<evidence type="ECO:0000313" key="2">
    <source>
        <dbReference type="EMBL" id="MCX3264822.1"/>
    </source>
</evidence>
<proteinExistence type="predicted"/>
<keyword evidence="3" id="KW-1185">Reference proteome</keyword>
<feature type="chain" id="PRO_5040969792" evidence="1">
    <location>
        <begin position="19"/>
        <end position="868"/>
    </location>
</feature>
<comment type="caution">
    <text evidence="2">The sequence shown here is derived from an EMBL/GenBank/DDBJ whole genome shotgun (WGS) entry which is preliminary data.</text>
</comment>
<feature type="signal peptide" evidence="1">
    <location>
        <begin position="1"/>
        <end position="18"/>
    </location>
</feature>
<dbReference type="AlphaFoldDB" id="A0A9X3I8H2"/>
<evidence type="ECO:0000313" key="3">
    <source>
        <dbReference type="Proteomes" id="UP001142592"/>
    </source>
</evidence>
<reference evidence="2" key="1">
    <citation type="submission" date="2022-11" db="EMBL/GenBank/DDBJ databases">
        <authorList>
            <person name="Graham C."/>
            <person name="Newman J.D."/>
        </authorList>
    </citation>
    <scope>NUCLEOTIDE SEQUENCE</scope>
    <source>
        <strain evidence="2">DSM 19486</strain>
    </source>
</reference>
<keyword evidence="1" id="KW-0732">Signal</keyword>
<dbReference type="Proteomes" id="UP001142592">
    <property type="component" value="Unassembled WGS sequence"/>
</dbReference>
<dbReference type="EMBL" id="JAPJUH010000002">
    <property type="protein sequence ID" value="MCX3264822.1"/>
    <property type="molecule type" value="Genomic_DNA"/>
</dbReference>
<name>A0A9X3I8H2_9SPHI</name>
<organism evidence="2 3">
    <name type="scientific">Pedobacter agri</name>
    <dbReference type="NCBI Taxonomy" id="454586"/>
    <lineage>
        <taxon>Bacteria</taxon>
        <taxon>Pseudomonadati</taxon>
        <taxon>Bacteroidota</taxon>
        <taxon>Sphingobacteriia</taxon>
        <taxon>Sphingobacteriales</taxon>
        <taxon>Sphingobacteriaceae</taxon>
        <taxon>Pedobacter</taxon>
    </lineage>
</organism>
<protein>
    <submittedName>
        <fullName evidence="2">Uncharacterized protein</fullName>
    </submittedName>
</protein>